<organism evidence="2 3">
    <name type="scientific">Litorisediminicola beolgyonensis</name>
    <dbReference type="NCBI Taxonomy" id="1173614"/>
    <lineage>
        <taxon>Bacteria</taxon>
        <taxon>Pseudomonadati</taxon>
        <taxon>Pseudomonadota</taxon>
        <taxon>Alphaproteobacteria</taxon>
        <taxon>Rhodobacterales</taxon>
        <taxon>Paracoccaceae</taxon>
        <taxon>Litorisediminicola</taxon>
    </lineage>
</organism>
<sequence length="153" mass="16226">MSRTAAPRIRTSGDELVPVVMVRLVFAMILLSLAITGFAVWSGRPLEATPPESAVVSERVLFLSGDLSGAARVLDATGTVIADLGPQEGGFIAGIERVLVRERTKARVAIDGPIRLIRTENGRLAITDPSTGWRADLMGFGADNAATFARLLP</sequence>
<evidence type="ECO:0000313" key="2">
    <source>
        <dbReference type="EMBL" id="MFD1342164.1"/>
    </source>
</evidence>
<keyword evidence="1" id="KW-0812">Transmembrane</keyword>
<dbReference type="Proteomes" id="UP001597135">
    <property type="component" value="Unassembled WGS sequence"/>
</dbReference>
<feature type="transmembrane region" description="Helical" evidence="1">
    <location>
        <begin position="20"/>
        <end position="41"/>
    </location>
</feature>
<proteinExistence type="predicted"/>
<keyword evidence="3" id="KW-1185">Reference proteome</keyword>
<comment type="caution">
    <text evidence="2">The sequence shown here is derived from an EMBL/GenBank/DDBJ whole genome shotgun (WGS) entry which is preliminary data.</text>
</comment>
<reference evidence="3" key="1">
    <citation type="journal article" date="2019" name="Int. J. Syst. Evol. Microbiol.">
        <title>The Global Catalogue of Microorganisms (GCM) 10K type strain sequencing project: providing services to taxonomists for standard genome sequencing and annotation.</title>
        <authorList>
            <consortium name="The Broad Institute Genomics Platform"/>
            <consortium name="The Broad Institute Genome Sequencing Center for Infectious Disease"/>
            <person name="Wu L."/>
            <person name="Ma J."/>
        </authorList>
    </citation>
    <scope>NUCLEOTIDE SEQUENCE [LARGE SCALE GENOMIC DNA]</scope>
    <source>
        <strain evidence="3">CCUG 62953</strain>
    </source>
</reference>
<dbReference type="EMBL" id="JBHTMU010000009">
    <property type="protein sequence ID" value="MFD1342164.1"/>
    <property type="molecule type" value="Genomic_DNA"/>
</dbReference>
<keyword evidence="1" id="KW-0472">Membrane</keyword>
<dbReference type="InterPro" id="IPR017495">
    <property type="entry name" value="PuhC"/>
</dbReference>
<name>A0ABW3ZGA7_9RHOB</name>
<evidence type="ECO:0000313" key="3">
    <source>
        <dbReference type="Proteomes" id="UP001597135"/>
    </source>
</evidence>
<keyword evidence="1" id="KW-1133">Transmembrane helix</keyword>
<accession>A0ABW3ZGA7</accession>
<dbReference type="NCBIfam" id="TIGR03054">
    <property type="entry name" value="photo_alph_chp1"/>
    <property type="match status" value="1"/>
</dbReference>
<gene>
    <name evidence="2" type="primary">puhC</name>
    <name evidence="2" type="ORF">ACFQ4E_07025</name>
</gene>
<dbReference type="RefSeq" id="WP_386802228.1">
    <property type="nucleotide sequence ID" value="NZ_JBHTMU010000009.1"/>
</dbReference>
<protein>
    <submittedName>
        <fullName evidence="2">Photosynthetic complex assembly protein PuhC</fullName>
    </submittedName>
</protein>
<evidence type="ECO:0000256" key="1">
    <source>
        <dbReference type="SAM" id="Phobius"/>
    </source>
</evidence>